<reference evidence="1" key="1">
    <citation type="submission" date="2018-01" db="EMBL/GenBank/DDBJ databases">
        <title>An insight into the sialome of Amazonian anophelines.</title>
        <authorList>
            <person name="Ribeiro J.M."/>
            <person name="Scarpassa V."/>
            <person name="Calvo E."/>
        </authorList>
    </citation>
    <scope>NUCLEOTIDE SEQUENCE</scope>
    <source>
        <tissue evidence="1">Salivary glands</tissue>
    </source>
</reference>
<protein>
    <submittedName>
        <fullName evidence="1">Putative secreted protein</fullName>
    </submittedName>
</protein>
<accession>A0A2M4CEL7</accession>
<dbReference type="EMBL" id="GGFJ01014629">
    <property type="protein sequence ID" value="MBW63770.1"/>
    <property type="molecule type" value="Transcribed_RNA"/>
</dbReference>
<proteinExistence type="predicted"/>
<dbReference type="AlphaFoldDB" id="A0A2M4CEL7"/>
<sequence length="69" mass="6924">MGVFAMSIGICTLGPPATAGCRMFTGMLIDVGAVEMVAFSKPSSTVPLGAGWTPITGILPAVLPPMEAS</sequence>
<name>A0A2M4CEL7_9DIPT</name>
<organism evidence="1">
    <name type="scientific">Anopheles marajoara</name>
    <dbReference type="NCBI Taxonomy" id="58244"/>
    <lineage>
        <taxon>Eukaryota</taxon>
        <taxon>Metazoa</taxon>
        <taxon>Ecdysozoa</taxon>
        <taxon>Arthropoda</taxon>
        <taxon>Hexapoda</taxon>
        <taxon>Insecta</taxon>
        <taxon>Pterygota</taxon>
        <taxon>Neoptera</taxon>
        <taxon>Endopterygota</taxon>
        <taxon>Diptera</taxon>
        <taxon>Nematocera</taxon>
        <taxon>Culicoidea</taxon>
        <taxon>Culicidae</taxon>
        <taxon>Anophelinae</taxon>
        <taxon>Anopheles</taxon>
    </lineage>
</organism>
<evidence type="ECO:0000313" key="1">
    <source>
        <dbReference type="EMBL" id="MBW63770.1"/>
    </source>
</evidence>